<dbReference type="Proteomes" id="UP000092665">
    <property type="component" value="Unassembled WGS sequence"/>
</dbReference>
<feature type="transmembrane region" description="Helical" evidence="1">
    <location>
        <begin position="102"/>
        <end position="123"/>
    </location>
</feature>
<name>A0A1B8YCC3_9GAMM</name>
<keyword evidence="3" id="KW-1185">Reference proteome</keyword>
<reference evidence="3" key="1">
    <citation type="submission" date="2015-11" db="EMBL/GenBank/DDBJ databases">
        <authorList>
            <person name="Tobias N.J."/>
            <person name="Mishra B."/>
            <person name="Gupta D.K."/>
            <person name="Thines M."/>
            <person name="Stinear T.P."/>
            <person name="Bode H.B."/>
        </authorList>
    </citation>
    <scope>NUCLEOTIDE SEQUENCE [LARGE SCALE GENOMIC DNA]</scope>
    <source>
        <strain evidence="3">PB45.5</strain>
    </source>
</reference>
<evidence type="ECO:0000313" key="2">
    <source>
        <dbReference type="EMBL" id="OCA52776.1"/>
    </source>
</evidence>
<accession>A0A1B8YCC3</accession>
<feature type="transmembrane region" description="Helical" evidence="1">
    <location>
        <begin position="206"/>
        <end position="230"/>
    </location>
</feature>
<dbReference type="EMBL" id="LOIC01000090">
    <property type="protein sequence ID" value="OCA52776.1"/>
    <property type="molecule type" value="Genomic_DNA"/>
</dbReference>
<proteinExistence type="predicted"/>
<organism evidence="2 3">
    <name type="scientific">Photorhabdus namnaonensis</name>
    <dbReference type="NCBI Taxonomy" id="1851568"/>
    <lineage>
        <taxon>Bacteria</taxon>
        <taxon>Pseudomonadati</taxon>
        <taxon>Pseudomonadota</taxon>
        <taxon>Gammaproteobacteria</taxon>
        <taxon>Enterobacterales</taxon>
        <taxon>Morganellaceae</taxon>
        <taxon>Photorhabdus</taxon>
    </lineage>
</organism>
<evidence type="ECO:0000313" key="3">
    <source>
        <dbReference type="Proteomes" id="UP000092665"/>
    </source>
</evidence>
<keyword evidence="1" id="KW-0812">Transmembrane</keyword>
<dbReference type="AlphaFoldDB" id="A0A1B8YCC3"/>
<keyword evidence="1" id="KW-0472">Membrane</keyword>
<protein>
    <submittedName>
        <fullName evidence="2">Uncharacterized protein</fullName>
    </submittedName>
</protein>
<sequence length="243" mass="26791">MTLILFPAVNWLLNSPERDEGNNLLSEGDNSRGARSILFAEVKLMSFSAEKRILLADKFPPALITIELFASSLPTLDNILLKSSCSLMKEIILPIRLCDNSTALLLSMVISLFAVKVILSLLVKNISRKIIFLPAFSNKSPVASMRLIILLPSWLKYPTVSLLCNFKSALRLITVMFFPLILLCNTSILLAAIIDTSPPEITSPVFNVTASVAKIVMSLLALIILLLLIFPEFKTIFLADNVS</sequence>
<gene>
    <name evidence="2" type="ORF">Phpb_04173</name>
</gene>
<feature type="transmembrane region" description="Helical" evidence="1">
    <location>
        <begin position="172"/>
        <end position="194"/>
    </location>
</feature>
<evidence type="ECO:0000256" key="1">
    <source>
        <dbReference type="SAM" id="Phobius"/>
    </source>
</evidence>
<keyword evidence="1" id="KW-1133">Transmembrane helix</keyword>
<comment type="caution">
    <text evidence="2">The sequence shown here is derived from an EMBL/GenBank/DDBJ whole genome shotgun (WGS) entry which is preliminary data.</text>
</comment>